<accession>A0ABT9WRS0</accession>
<keyword evidence="3" id="KW-1185">Reference proteome</keyword>
<sequence>MKSKALFISSWVVHLIALSLFIYVQQDLDVFSVLAFIFVPFLISLVICLCGQLKELKSNVIKNRGLLYSIPSVIYLSVAYYFINKNIDDIFASSQKFQSEQINITTSNSPFFSFFILLVITIVLHYAIASIGVRKAKKDITL</sequence>
<keyword evidence="1" id="KW-0472">Membrane</keyword>
<evidence type="ECO:0000256" key="1">
    <source>
        <dbReference type="SAM" id="Phobius"/>
    </source>
</evidence>
<keyword evidence="1" id="KW-0812">Transmembrane</keyword>
<reference evidence="2 3" key="1">
    <citation type="submission" date="2023-07" db="EMBL/GenBank/DDBJ databases">
        <title>Genomic Encyclopedia of Type Strains, Phase IV (KMG-IV): sequencing the most valuable type-strain genomes for metagenomic binning, comparative biology and taxonomic classification.</title>
        <authorList>
            <person name="Goeker M."/>
        </authorList>
    </citation>
    <scope>NUCLEOTIDE SEQUENCE [LARGE SCALE GENOMIC DNA]</scope>
    <source>
        <strain evidence="2 3">DSM 23837</strain>
    </source>
</reference>
<feature type="transmembrane region" description="Helical" evidence="1">
    <location>
        <begin position="30"/>
        <end position="53"/>
    </location>
</feature>
<feature type="transmembrane region" description="Helical" evidence="1">
    <location>
        <begin position="5"/>
        <end position="24"/>
    </location>
</feature>
<gene>
    <name evidence="2" type="ORF">J2S08_001755</name>
</gene>
<feature type="transmembrane region" description="Helical" evidence="1">
    <location>
        <begin position="111"/>
        <end position="133"/>
    </location>
</feature>
<organism evidence="2 3">
    <name type="scientific">Bacillus chungangensis</name>
    <dbReference type="NCBI Taxonomy" id="587633"/>
    <lineage>
        <taxon>Bacteria</taxon>
        <taxon>Bacillati</taxon>
        <taxon>Bacillota</taxon>
        <taxon>Bacilli</taxon>
        <taxon>Bacillales</taxon>
        <taxon>Bacillaceae</taxon>
        <taxon>Bacillus</taxon>
    </lineage>
</organism>
<dbReference type="Proteomes" id="UP001223586">
    <property type="component" value="Unassembled WGS sequence"/>
</dbReference>
<evidence type="ECO:0000313" key="2">
    <source>
        <dbReference type="EMBL" id="MDQ0175919.1"/>
    </source>
</evidence>
<evidence type="ECO:0000313" key="3">
    <source>
        <dbReference type="Proteomes" id="UP001223586"/>
    </source>
</evidence>
<name>A0ABT9WRS0_9BACI</name>
<dbReference type="RefSeq" id="WP_307228647.1">
    <property type="nucleotide sequence ID" value="NZ_JAUSTT010000009.1"/>
</dbReference>
<protein>
    <submittedName>
        <fullName evidence="2">ABC-type phosphate transport system permease subunit</fullName>
    </submittedName>
</protein>
<proteinExistence type="predicted"/>
<dbReference type="EMBL" id="JAUSTT010000009">
    <property type="protein sequence ID" value="MDQ0175919.1"/>
    <property type="molecule type" value="Genomic_DNA"/>
</dbReference>
<keyword evidence="1" id="KW-1133">Transmembrane helix</keyword>
<comment type="caution">
    <text evidence="2">The sequence shown here is derived from an EMBL/GenBank/DDBJ whole genome shotgun (WGS) entry which is preliminary data.</text>
</comment>
<feature type="transmembrane region" description="Helical" evidence="1">
    <location>
        <begin position="65"/>
        <end position="83"/>
    </location>
</feature>